<protein>
    <submittedName>
        <fullName evidence="7">Mitochondrial processing peptidase-like protein</fullName>
        <ecNumber evidence="7">3.4.24.64</ecNumber>
    </submittedName>
</protein>
<sequence>MTVKISKDPSGLTIISEMLPHVEGLSIGVYIKSGSRDETQEEHGIAHFLEHMLFKGTSRRSAKKIGEEIESVGGYINAYTSKEVTAYTINILKDDISLAVDILGDMLSNSLLDPDHINHEKDVILEEIGETADDPWSVVYRKFSEVAWRNQVIGRSVLGTKESILSFTSDKIRAYMSRNYVADRIFIVAVGGVDHNFLVKKVEECFNIKSSSTIVRNLVPSYYVGGTEILSRDLSEVHVMIGFLGCAYQSSDFYSSLILDNILGGGGMSSRLYQEIRERRSLCYSILSTHEAFSDNGIFYVSAATKKENLSELMFSIFEELYRICQSVGEEEISRACAQIRARLIMGGENPSTRAEEIAEQIMFYGNLIQRQKIIEKLSCITCKDITDLASRFFWDKNPTISALGPIETLPLTDHLTKKISSSKTK</sequence>
<dbReference type="GO" id="GO:0006508">
    <property type="term" value="P:proteolysis"/>
    <property type="evidence" value="ECO:0007669"/>
    <property type="project" value="InterPro"/>
</dbReference>
<dbReference type="PROSITE" id="PS00143">
    <property type="entry name" value="INSULINASE"/>
    <property type="match status" value="1"/>
</dbReference>
<evidence type="ECO:0000256" key="4">
    <source>
        <dbReference type="RuleBase" id="RU004447"/>
    </source>
</evidence>
<dbReference type="Proteomes" id="UP000010799">
    <property type="component" value="Chromosome"/>
</dbReference>
<dbReference type="KEGG" id="lcc:B488_01000"/>
<evidence type="ECO:0000256" key="1">
    <source>
        <dbReference type="ARBA" id="ARBA00001947"/>
    </source>
</evidence>
<dbReference type="PANTHER" id="PTHR11851">
    <property type="entry name" value="METALLOPROTEASE"/>
    <property type="match status" value="1"/>
</dbReference>
<keyword evidence="3" id="KW-0645">Protease</keyword>
<dbReference type="GO" id="GO:0046872">
    <property type="term" value="F:metal ion binding"/>
    <property type="evidence" value="ECO:0007669"/>
    <property type="project" value="InterPro"/>
</dbReference>
<dbReference type="InterPro" id="IPR011765">
    <property type="entry name" value="Pept_M16_N"/>
</dbReference>
<dbReference type="EC" id="3.4.24.64" evidence="7"/>
<dbReference type="EMBL" id="CP003789">
    <property type="protein sequence ID" value="AGA64093.1"/>
    <property type="molecule type" value="Genomic_DNA"/>
</dbReference>
<dbReference type="GO" id="GO:0004222">
    <property type="term" value="F:metalloendopeptidase activity"/>
    <property type="evidence" value="ECO:0007669"/>
    <property type="project" value="UniProtKB-EC"/>
</dbReference>
<feature type="domain" description="Peptidase M16 N-terminal" evidence="5">
    <location>
        <begin position="16"/>
        <end position="161"/>
    </location>
</feature>
<dbReference type="SUPFAM" id="SSF63411">
    <property type="entry name" value="LuxS/MPP-like metallohydrolase"/>
    <property type="match status" value="2"/>
</dbReference>
<dbReference type="HOGENOM" id="CLU_009902_3_0_5"/>
<dbReference type="Pfam" id="PF00675">
    <property type="entry name" value="Peptidase_M16"/>
    <property type="match status" value="1"/>
</dbReference>
<dbReference type="InterPro" id="IPR007863">
    <property type="entry name" value="Peptidase_M16_C"/>
</dbReference>
<reference evidence="7 8" key="1">
    <citation type="journal article" date="2012" name="Stand. Genomic Sci.">
        <title>Complete genome sequence of Liberibacter crescens BT-1.</title>
        <authorList>
            <person name="Leonard M.T."/>
            <person name="Fagen J.R."/>
            <person name="Davis-Richardson A.G."/>
            <person name="Davis M.J."/>
            <person name="Triplett E.W."/>
        </authorList>
    </citation>
    <scope>NUCLEOTIDE SEQUENCE [LARGE SCALE GENOMIC DNA]</scope>
    <source>
        <strain evidence="7 8">BT-1</strain>
    </source>
</reference>
<evidence type="ECO:0000259" key="6">
    <source>
        <dbReference type="Pfam" id="PF05193"/>
    </source>
</evidence>
<dbReference type="FunFam" id="3.30.830.10:FF:000008">
    <property type="entry name" value="Mitochondrial-processing peptidase subunit beta"/>
    <property type="match status" value="1"/>
</dbReference>
<gene>
    <name evidence="7" type="ordered locus">B488_01000</name>
</gene>
<keyword evidence="8" id="KW-1185">Reference proteome</keyword>
<dbReference type="InterPro" id="IPR001431">
    <property type="entry name" value="Pept_M16_Zn_BS"/>
</dbReference>
<proteinExistence type="inferred from homology"/>
<comment type="similarity">
    <text evidence="2 4">Belongs to the peptidase M16 family.</text>
</comment>
<feature type="domain" description="Peptidase M16 C-terminal" evidence="6">
    <location>
        <begin position="166"/>
        <end position="339"/>
    </location>
</feature>
<evidence type="ECO:0000313" key="8">
    <source>
        <dbReference type="Proteomes" id="UP000010799"/>
    </source>
</evidence>
<keyword evidence="7" id="KW-0378">Hydrolase</keyword>
<comment type="cofactor">
    <cofactor evidence="1">
        <name>Zn(2+)</name>
        <dbReference type="ChEBI" id="CHEBI:29105"/>
    </cofactor>
</comment>
<dbReference type="InterPro" id="IPR011249">
    <property type="entry name" value="Metalloenz_LuxS/M16"/>
</dbReference>
<dbReference type="Gene3D" id="3.30.830.10">
    <property type="entry name" value="Metalloenzyme, LuxS/M16 peptidase-like"/>
    <property type="match status" value="2"/>
</dbReference>
<evidence type="ECO:0000256" key="3">
    <source>
        <dbReference type="ARBA" id="ARBA00023049"/>
    </source>
</evidence>
<dbReference type="RefSeq" id="WP_015272520.1">
    <property type="nucleotide sequence ID" value="NC_019907.1"/>
</dbReference>
<accession>L0ETX7</accession>
<dbReference type="PANTHER" id="PTHR11851:SF49">
    <property type="entry name" value="MITOCHONDRIAL-PROCESSING PEPTIDASE SUBUNIT ALPHA"/>
    <property type="match status" value="1"/>
</dbReference>
<dbReference type="AlphaFoldDB" id="L0ETX7"/>
<dbReference type="eggNOG" id="COG0612">
    <property type="taxonomic scope" value="Bacteria"/>
</dbReference>
<keyword evidence="3" id="KW-0482">Metalloprotease</keyword>
<dbReference type="PATRIC" id="fig|1215343.11.peg.105"/>
<evidence type="ECO:0000259" key="5">
    <source>
        <dbReference type="Pfam" id="PF00675"/>
    </source>
</evidence>
<evidence type="ECO:0000313" key="7">
    <source>
        <dbReference type="EMBL" id="AGA64093.1"/>
    </source>
</evidence>
<evidence type="ECO:0000256" key="2">
    <source>
        <dbReference type="ARBA" id="ARBA00007261"/>
    </source>
</evidence>
<dbReference type="STRING" id="1215343.B488_01000"/>
<dbReference type="Pfam" id="PF05193">
    <property type="entry name" value="Peptidase_M16_C"/>
    <property type="match status" value="1"/>
</dbReference>
<dbReference type="InterPro" id="IPR050361">
    <property type="entry name" value="MPP/UQCRC_Complex"/>
</dbReference>
<organism evidence="7 8">
    <name type="scientific">Liberibacter crescens (strain BT-1)</name>
    <dbReference type="NCBI Taxonomy" id="1215343"/>
    <lineage>
        <taxon>Bacteria</taxon>
        <taxon>Pseudomonadati</taxon>
        <taxon>Pseudomonadota</taxon>
        <taxon>Alphaproteobacteria</taxon>
        <taxon>Hyphomicrobiales</taxon>
        <taxon>Rhizobiaceae</taxon>
        <taxon>Liberibacter</taxon>
    </lineage>
</organism>
<name>L0ETX7_LIBCB</name>